<evidence type="ECO:0000256" key="3">
    <source>
        <dbReference type="ARBA" id="ARBA00022475"/>
    </source>
</evidence>
<comment type="subcellular location">
    <subcellularLocation>
        <location evidence="1 7">Cell membrane</location>
        <topology evidence="1 7">Multi-pass membrane protein</topology>
    </subcellularLocation>
</comment>
<dbReference type="CDD" id="cd06261">
    <property type="entry name" value="TM_PBP2"/>
    <property type="match status" value="1"/>
</dbReference>
<keyword evidence="4 7" id="KW-0812">Transmembrane</keyword>
<evidence type="ECO:0000256" key="6">
    <source>
        <dbReference type="ARBA" id="ARBA00023136"/>
    </source>
</evidence>
<keyword evidence="5 7" id="KW-1133">Transmembrane helix</keyword>
<evidence type="ECO:0000313" key="9">
    <source>
        <dbReference type="EMBL" id="SDZ88727.1"/>
    </source>
</evidence>
<evidence type="ECO:0000256" key="5">
    <source>
        <dbReference type="ARBA" id="ARBA00022989"/>
    </source>
</evidence>
<dbReference type="EMBL" id="FNQM01000002">
    <property type="protein sequence ID" value="SDZ88727.1"/>
    <property type="molecule type" value="Genomic_DNA"/>
</dbReference>
<gene>
    <name evidence="9" type="ORF">SAMN05444370_10246</name>
</gene>
<evidence type="ECO:0000256" key="7">
    <source>
        <dbReference type="RuleBase" id="RU363032"/>
    </source>
</evidence>
<dbReference type="AlphaFoldDB" id="A0A1H3WNG5"/>
<dbReference type="Proteomes" id="UP000198703">
    <property type="component" value="Unassembled WGS sequence"/>
</dbReference>
<keyword evidence="2 7" id="KW-0813">Transport</keyword>
<dbReference type="SUPFAM" id="SSF161098">
    <property type="entry name" value="MetI-like"/>
    <property type="match status" value="1"/>
</dbReference>
<proteinExistence type="inferred from homology"/>
<reference evidence="9 10" key="1">
    <citation type="submission" date="2016-10" db="EMBL/GenBank/DDBJ databases">
        <authorList>
            <person name="de Groot N.N."/>
        </authorList>
    </citation>
    <scope>NUCLEOTIDE SEQUENCE [LARGE SCALE GENOMIC DNA]</scope>
    <source>
        <strain evidence="9 10">DSM 15345</strain>
    </source>
</reference>
<name>A0A1H3WNG5_9RHOB</name>
<feature type="transmembrane region" description="Helical" evidence="7">
    <location>
        <begin position="100"/>
        <end position="121"/>
    </location>
</feature>
<evidence type="ECO:0000256" key="4">
    <source>
        <dbReference type="ARBA" id="ARBA00022692"/>
    </source>
</evidence>
<dbReference type="PANTHER" id="PTHR43005:SF2">
    <property type="entry name" value="INTEGRAL MEMBRANE SUGAR TRANSPORT PROTEIN"/>
    <property type="match status" value="1"/>
</dbReference>
<dbReference type="Pfam" id="PF00528">
    <property type="entry name" value="BPD_transp_1"/>
    <property type="match status" value="1"/>
</dbReference>
<keyword evidence="3" id="KW-1003">Cell membrane</keyword>
<organism evidence="9 10">
    <name type="scientific">Rubrimonas cliftonensis</name>
    <dbReference type="NCBI Taxonomy" id="89524"/>
    <lineage>
        <taxon>Bacteria</taxon>
        <taxon>Pseudomonadati</taxon>
        <taxon>Pseudomonadota</taxon>
        <taxon>Alphaproteobacteria</taxon>
        <taxon>Rhodobacterales</taxon>
        <taxon>Paracoccaceae</taxon>
        <taxon>Rubrimonas</taxon>
    </lineage>
</organism>
<dbReference type="STRING" id="89524.SAMN05444370_10246"/>
<feature type="transmembrane region" description="Helical" evidence="7">
    <location>
        <begin position="133"/>
        <end position="153"/>
    </location>
</feature>
<feature type="transmembrane region" description="Helical" evidence="7">
    <location>
        <begin position="289"/>
        <end position="311"/>
    </location>
</feature>
<dbReference type="RefSeq" id="WP_093248279.1">
    <property type="nucleotide sequence ID" value="NZ_FNQM01000002.1"/>
</dbReference>
<accession>A0A1H3WNG5</accession>
<dbReference type="OrthoDB" id="9805108at2"/>
<evidence type="ECO:0000256" key="2">
    <source>
        <dbReference type="ARBA" id="ARBA00022448"/>
    </source>
</evidence>
<dbReference type="InterPro" id="IPR000515">
    <property type="entry name" value="MetI-like"/>
</dbReference>
<keyword evidence="10" id="KW-1185">Reference proteome</keyword>
<dbReference type="GO" id="GO:0005886">
    <property type="term" value="C:plasma membrane"/>
    <property type="evidence" value="ECO:0007669"/>
    <property type="project" value="UniProtKB-SubCell"/>
</dbReference>
<evidence type="ECO:0000256" key="1">
    <source>
        <dbReference type="ARBA" id="ARBA00004651"/>
    </source>
</evidence>
<dbReference type="InterPro" id="IPR035906">
    <property type="entry name" value="MetI-like_sf"/>
</dbReference>
<feature type="domain" description="ABC transmembrane type-1" evidence="8">
    <location>
        <begin position="96"/>
        <end position="310"/>
    </location>
</feature>
<evidence type="ECO:0000259" key="8">
    <source>
        <dbReference type="PROSITE" id="PS50928"/>
    </source>
</evidence>
<dbReference type="GO" id="GO:0055085">
    <property type="term" value="P:transmembrane transport"/>
    <property type="evidence" value="ECO:0007669"/>
    <property type="project" value="InterPro"/>
</dbReference>
<sequence>MAEAANLHAAAPERARTGGEGSELSRAKVRSALLFLAPMVVVLFLVAGWPLIRTIWFSFTDASLSDIGNYGFVGVDNFYNSEWGGLLSDANWWTAVWNTLYFTFVSVSLETVLGMIVALALNVKFPGRGWVRAAILIPWAIPTIVSAKMWGWMLHDQFGMLNDLGMTLGLLAEPVAWTASPDTAMLAVIIVDVWKTTPFMALLILAGLQMLPSDCYEAARVDGVHPVRVFFKVTLPLVYPAVMVAVIFRALDSLRIFDLIYVLTSNSQDTMTMSVYARQQLVDFQDVGYGSAASTMLFLIIAALTLATITIGKVKLGGDPR</sequence>
<keyword evidence="6 7" id="KW-0472">Membrane</keyword>
<comment type="similarity">
    <text evidence="7">Belongs to the binding-protein-dependent transport system permease family.</text>
</comment>
<protein>
    <submittedName>
        <fullName evidence="9">Carbohydrate ABC transporter membrane protein 1, CUT1 family</fullName>
    </submittedName>
</protein>
<feature type="transmembrane region" description="Helical" evidence="7">
    <location>
        <begin position="229"/>
        <end position="251"/>
    </location>
</feature>
<feature type="transmembrane region" description="Helical" evidence="7">
    <location>
        <begin position="32"/>
        <end position="52"/>
    </location>
</feature>
<evidence type="ECO:0000313" key="10">
    <source>
        <dbReference type="Proteomes" id="UP000198703"/>
    </source>
</evidence>
<dbReference type="PROSITE" id="PS50928">
    <property type="entry name" value="ABC_TM1"/>
    <property type="match status" value="1"/>
</dbReference>
<dbReference type="PANTHER" id="PTHR43005">
    <property type="entry name" value="BLR7065 PROTEIN"/>
    <property type="match status" value="1"/>
</dbReference>
<feature type="transmembrane region" description="Helical" evidence="7">
    <location>
        <begin position="184"/>
        <end position="208"/>
    </location>
</feature>
<dbReference type="Gene3D" id="1.10.3720.10">
    <property type="entry name" value="MetI-like"/>
    <property type="match status" value="1"/>
</dbReference>